<name>A0AAW4L3G8_VIBCL</name>
<reference evidence="1" key="1">
    <citation type="submission" date="2021-05" db="EMBL/GenBank/DDBJ databases">
        <authorList>
            <person name="Stine C."/>
        </authorList>
    </citation>
    <scope>NUCLEOTIDE SEQUENCE</scope>
    <source>
        <strain evidence="1">TDS0091212</strain>
    </source>
</reference>
<gene>
    <name evidence="1" type="ORF">KIN13_22890</name>
</gene>
<dbReference type="GO" id="GO:0004332">
    <property type="term" value="F:fructose-bisphosphate aldolase activity"/>
    <property type="evidence" value="ECO:0007669"/>
    <property type="project" value="UniProtKB-EC"/>
</dbReference>
<feature type="non-terminal residue" evidence="1">
    <location>
        <position position="1"/>
    </location>
</feature>
<dbReference type="InterPro" id="IPR013785">
    <property type="entry name" value="Aldolase_TIM"/>
</dbReference>
<reference evidence="1" key="2">
    <citation type="submission" date="2023-08" db="EMBL/GenBank/DDBJ databases">
        <title>Vibrio cholerae Outbreaks in Tanzania Exemplify Founder Flush: Simultaneous Increases in Population Size and Genetic Diversity.</title>
        <authorList>
            <person name="Debes A.K."/>
            <person name="Mohammed A."/>
            <person name="Maseke I."/>
            <person name="Almeida M."/>
            <person name="Li S."/>
            <person name="Matimba H."/>
            <person name="Joachim A."/>
            <person name="Mizinduko M."/>
            <person name="Nyanga S."/>
            <person name="Kelly M."/>
            <person name="Kachwamba Y."/>
            <person name="Schaffer A.M."/>
            <person name="Nyanga A.S."/>
            <person name="Mghamba J."/>
            <person name="Mosha F.S."/>
            <person name="Sack D.A."/>
            <person name="Stine O.C."/>
        </authorList>
    </citation>
    <scope>NUCLEOTIDE SEQUENCE</scope>
    <source>
        <strain evidence="1">TDS0091212</strain>
    </source>
</reference>
<dbReference type="EMBL" id="JAHBND010001153">
    <property type="protein sequence ID" value="MBS7676241.1"/>
    <property type="molecule type" value="Genomic_DNA"/>
</dbReference>
<comment type="caution">
    <text evidence="1">The sequence shown here is derived from an EMBL/GenBank/DDBJ whole genome shotgun (WGS) entry which is preliminary data.</text>
</comment>
<protein>
    <submittedName>
        <fullName evidence="1">Fructose-1,6-bisphosphate aldolase</fullName>
        <ecNumber evidence="1">4.1.2.13</ecNumber>
    </submittedName>
</protein>
<organism evidence="1 2">
    <name type="scientific">Vibrio cholerae</name>
    <dbReference type="NCBI Taxonomy" id="666"/>
    <lineage>
        <taxon>Bacteria</taxon>
        <taxon>Pseudomonadati</taxon>
        <taxon>Pseudomonadota</taxon>
        <taxon>Gammaproteobacteria</taxon>
        <taxon>Vibrionales</taxon>
        <taxon>Vibrionaceae</taxon>
        <taxon>Vibrio</taxon>
    </lineage>
</organism>
<evidence type="ECO:0000313" key="2">
    <source>
        <dbReference type="Proteomes" id="UP001196338"/>
    </source>
</evidence>
<dbReference type="EC" id="4.1.2.13" evidence="1"/>
<evidence type="ECO:0000313" key="1">
    <source>
        <dbReference type="EMBL" id="MBS7676241.1"/>
    </source>
</evidence>
<dbReference type="Gene3D" id="3.20.20.70">
    <property type="entry name" value="Aldolase class I"/>
    <property type="match status" value="1"/>
</dbReference>
<sequence length="68" mass="7619">AMRRLMATNPSEFDPRKFFGATVTAMRDVCIARYEAFGTAGNASKIKPISLEAMYQRYLKGELNAKVN</sequence>
<accession>A0AAW4L3G8</accession>
<keyword evidence="1" id="KW-0456">Lyase</keyword>
<proteinExistence type="predicted"/>
<dbReference type="AlphaFoldDB" id="A0AAW4L3G8"/>
<dbReference type="Proteomes" id="UP001196338">
    <property type="component" value="Unassembled WGS sequence"/>
</dbReference>